<protein>
    <recommendedName>
        <fullName evidence="13">Holliday junction resolvase RecU</fullName>
    </recommendedName>
</protein>
<keyword evidence="5" id="KW-0479">Metal-binding</keyword>
<proteinExistence type="inferred from homology"/>
<keyword evidence="11" id="KW-0234">DNA repair</keyword>
<dbReference type="EMBL" id="SVBY01000008">
    <property type="protein sequence ID" value="MBE6091923.1"/>
    <property type="molecule type" value="Genomic_DNA"/>
</dbReference>
<reference evidence="14" key="1">
    <citation type="submission" date="2019-04" db="EMBL/GenBank/DDBJ databases">
        <title>Evolution of Biomass-Degrading Anaerobic Consortia Revealed by Metagenomics.</title>
        <authorList>
            <person name="Peng X."/>
        </authorList>
    </citation>
    <scope>NUCLEOTIDE SEQUENCE</scope>
    <source>
        <strain evidence="14">SIG240</strain>
    </source>
</reference>
<dbReference type="Pfam" id="PF03838">
    <property type="entry name" value="RecU"/>
    <property type="match status" value="1"/>
</dbReference>
<evidence type="ECO:0000256" key="12">
    <source>
        <dbReference type="ARBA" id="ARBA00023447"/>
    </source>
</evidence>
<accession>A0A927WSG5</accession>
<evidence type="ECO:0000256" key="13">
    <source>
        <dbReference type="ARBA" id="ARBA00029523"/>
    </source>
</evidence>
<evidence type="ECO:0000256" key="6">
    <source>
        <dbReference type="ARBA" id="ARBA00022759"/>
    </source>
</evidence>
<dbReference type="InterPro" id="IPR011335">
    <property type="entry name" value="Restrct_endonuc-II-like"/>
</dbReference>
<dbReference type="Gene3D" id="3.40.1350.10">
    <property type="match status" value="1"/>
</dbReference>
<keyword evidence="3" id="KW-0963">Cytoplasm</keyword>
<dbReference type="GO" id="GO:0003676">
    <property type="term" value="F:nucleic acid binding"/>
    <property type="evidence" value="ECO:0007669"/>
    <property type="project" value="InterPro"/>
</dbReference>
<comment type="caution">
    <text evidence="14">The sequence shown here is derived from an EMBL/GenBank/DDBJ whole genome shotgun (WGS) entry which is preliminary data.</text>
</comment>
<dbReference type="InterPro" id="IPR011856">
    <property type="entry name" value="tRNA_endonuc-like_dom_sf"/>
</dbReference>
<comment type="cofactor">
    <cofactor evidence="1">
        <name>Mg(2+)</name>
        <dbReference type="ChEBI" id="CHEBI:18420"/>
    </cofactor>
</comment>
<keyword evidence="6" id="KW-0255">Endonuclease</keyword>
<gene>
    <name evidence="14" type="ORF">E7201_01910</name>
</gene>
<comment type="subcellular location">
    <subcellularLocation>
        <location evidence="2">Cytoplasm</location>
    </subcellularLocation>
</comment>
<evidence type="ECO:0000256" key="3">
    <source>
        <dbReference type="ARBA" id="ARBA00022490"/>
    </source>
</evidence>
<evidence type="ECO:0000256" key="11">
    <source>
        <dbReference type="ARBA" id="ARBA00023204"/>
    </source>
</evidence>
<evidence type="ECO:0000256" key="5">
    <source>
        <dbReference type="ARBA" id="ARBA00022723"/>
    </source>
</evidence>
<sequence>MNNARGRQFESWIDAGCRLYKMRGIALVEKTPEPFRCLKKDKRGRGIVQFIHHAQPDYKGVLLNGQAIIFEAKSTTKDRIQQGVLTAHQAEMLRAYWRLGAYTAVCVDIQDHYFFVPFEVFDNMKEFFARKYATAEDLKPWAVRFDGAIHFLDNVDGLPRE</sequence>
<dbReference type="GO" id="GO:0046872">
    <property type="term" value="F:metal ion binding"/>
    <property type="evidence" value="ECO:0007669"/>
    <property type="project" value="UniProtKB-KW"/>
</dbReference>
<dbReference type="GO" id="GO:0006310">
    <property type="term" value="P:DNA recombination"/>
    <property type="evidence" value="ECO:0007669"/>
    <property type="project" value="UniProtKB-KW"/>
</dbReference>
<evidence type="ECO:0000256" key="4">
    <source>
        <dbReference type="ARBA" id="ARBA00022722"/>
    </source>
</evidence>
<evidence type="ECO:0000256" key="10">
    <source>
        <dbReference type="ARBA" id="ARBA00023172"/>
    </source>
</evidence>
<comment type="similarity">
    <text evidence="12">Belongs to the RecU family.</text>
</comment>
<dbReference type="GO" id="GO:0005737">
    <property type="term" value="C:cytoplasm"/>
    <property type="evidence" value="ECO:0007669"/>
    <property type="project" value="UniProtKB-SubCell"/>
</dbReference>
<dbReference type="SUPFAM" id="SSF52980">
    <property type="entry name" value="Restriction endonuclease-like"/>
    <property type="match status" value="1"/>
</dbReference>
<evidence type="ECO:0000313" key="15">
    <source>
        <dbReference type="Proteomes" id="UP000761380"/>
    </source>
</evidence>
<evidence type="ECO:0000256" key="8">
    <source>
        <dbReference type="ARBA" id="ARBA00022801"/>
    </source>
</evidence>
<dbReference type="GO" id="GO:0006281">
    <property type="term" value="P:DNA repair"/>
    <property type="evidence" value="ECO:0007669"/>
    <property type="project" value="UniProtKB-KW"/>
</dbReference>
<keyword evidence="9" id="KW-0460">Magnesium</keyword>
<keyword evidence="10" id="KW-0233">DNA recombination</keyword>
<dbReference type="AlphaFoldDB" id="A0A927WSG5"/>
<evidence type="ECO:0000256" key="7">
    <source>
        <dbReference type="ARBA" id="ARBA00022763"/>
    </source>
</evidence>
<keyword evidence="4" id="KW-0540">Nuclease</keyword>
<dbReference type="InterPro" id="IPR004612">
    <property type="entry name" value="Resolv_RecU"/>
</dbReference>
<organism evidence="14 15">
    <name type="scientific">Selenomonas ruminantium</name>
    <dbReference type="NCBI Taxonomy" id="971"/>
    <lineage>
        <taxon>Bacteria</taxon>
        <taxon>Bacillati</taxon>
        <taxon>Bacillota</taxon>
        <taxon>Negativicutes</taxon>
        <taxon>Selenomonadales</taxon>
        <taxon>Selenomonadaceae</taxon>
        <taxon>Selenomonas</taxon>
    </lineage>
</organism>
<evidence type="ECO:0000256" key="1">
    <source>
        <dbReference type="ARBA" id="ARBA00001946"/>
    </source>
</evidence>
<name>A0A927WSG5_SELRU</name>
<evidence type="ECO:0000256" key="2">
    <source>
        <dbReference type="ARBA" id="ARBA00004496"/>
    </source>
</evidence>
<keyword evidence="8" id="KW-0378">Hydrolase</keyword>
<dbReference type="Proteomes" id="UP000761380">
    <property type="component" value="Unassembled WGS sequence"/>
</dbReference>
<evidence type="ECO:0000256" key="9">
    <source>
        <dbReference type="ARBA" id="ARBA00022842"/>
    </source>
</evidence>
<dbReference type="GO" id="GO:0004519">
    <property type="term" value="F:endonuclease activity"/>
    <property type="evidence" value="ECO:0007669"/>
    <property type="project" value="UniProtKB-KW"/>
</dbReference>
<keyword evidence="7" id="KW-0227">DNA damage</keyword>
<evidence type="ECO:0000313" key="14">
    <source>
        <dbReference type="EMBL" id="MBE6091923.1"/>
    </source>
</evidence>
<dbReference type="GO" id="GO:0016787">
    <property type="term" value="F:hydrolase activity"/>
    <property type="evidence" value="ECO:0007669"/>
    <property type="project" value="UniProtKB-KW"/>
</dbReference>